<dbReference type="EMBL" id="MN512538">
    <property type="protein sequence ID" value="QGF20983.1"/>
    <property type="molecule type" value="Genomic_DNA"/>
</dbReference>
<dbReference type="RefSeq" id="YP_010649688.1">
    <property type="nucleotide sequence ID" value="NC_070772.1"/>
</dbReference>
<dbReference type="GeneID" id="77925245"/>
<accession>A0A6B7SGA9</accession>
<evidence type="ECO:0000313" key="1">
    <source>
        <dbReference type="EMBL" id="QGF20983.1"/>
    </source>
</evidence>
<organism evidence="1 2">
    <name type="scientific">Vibrio phage Seahorse</name>
    <dbReference type="NCBI Taxonomy" id="2662136"/>
    <lineage>
        <taxon>Viruses</taxon>
        <taxon>Duplodnaviria</taxon>
        <taxon>Heunggongvirae</taxon>
        <taxon>Uroviricota</taxon>
        <taxon>Caudoviricetes</taxon>
        <taxon>Seahorsevirus</taxon>
        <taxon>Seahorsevirus seahorse</taxon>
    </lineage>
</organism>
<dbReference type="KEGG" id="vg:77925245"/>
<name>A0A6B7SGA9_9CAUD</name>
<reference evidence="1 2" key="1">
    <citation type="journal article" date="2020" name="Sci. Rep.">
        <title>A novel vibriophage exhibits inhibitory activity against host protein synthesis machinery.</title>
        <authorList>
            <person name="Thammatinna K."/>
            <person name="Egan M.E."/>
            <person name="Htoo H.H."/>
            <person name="Khanna K."/>
            <person name="Sugie J."/>
            <person name="Nideffer J.F."/>
            <person name="Villa E."/>
            <person name="Tassanakajon A."/>
            <person name="Pogliano J."/>
            <person name="Nonejuie P."/>
            <person name="Chaikeeratisak V."/>
        </authorList>
    </citation>
    <scope>NUCLEOTIDE SEQUENCE [LARGE SCALE GENOMIC DNA]</scope>
</reference>
<evidence type="ECO:0000313" key="2">
    <source>
        <dbReference type="Proteomes" id="UP000500903"/>
    </source>
</evidence>
<sequence length="67" mass="7728">MNTLKIKTVIRCETCGDKIKRTKSVKVESTNERDAKIEANEKIQAWKLSIKNQDCAFCKKIKKELAE</sequence>
<keyword evidence="2" id="KW-1185">Reference proteome</keyword>
<proteinExistence type="predicted"/>
<protein>
    <submittedName>
        <fullName evidence="1">Uncharacterized protein</fullName>
    </submittedName>
</protein>
<dbReference type="Proteomes" id="UP000500903">
    <property type="component" value="Segment"/>
</dbReference>